<dbReference type="SUPFAM" id="SSF46955">
    <property type="entry name" value="Putative DNA-binding domain"/>
    <property type="match status" value="1"/>
</dbReference>
<feature type="domain" description="Helix-turn-helix" evidence="1">
    <location>
        <begin position="25"/>
        <end position="75"/>
    </location>
</feature>
<dbReference type="Pfam" id="PF12728">
    <property type="entry name" value="HTH_17"/>
    <property type="match status" value="1"/>
</dbReference>
<dbReference type="InterPro" id="IPR041657">
    <property type="entry name" value="HTH_17"/>
</dbReference>
<organism evidence="3 5">
    <name type="scientific">Poseidonibacter ostreae</name>
    <dbReference type="NCBI Taxonomy" id="2654171"/>
    <lineage>
        <taxon>Bacteria</taxon>
        <taxon>Pseudomonadati</taxon>
        <taxon>Campylobacterota</taxon>
        <taxon>Epsilonproteobacteria</taxon>
        <taxon>Campylobacterales</taxon>
        <taxon>Arcobacteraceae</taxon>
        <taxon>Poseidonibacter</taxon>
    </lineage>
</organism>
<name>A0A6L4WTW9_9BACT</name>
<dbReference type="Proteomes" id="UP000472839">
    <property type="component" value="Unassembled WGS sequence"/>
</dbReference>
<evidence type="ECO:0000313" key="2">
    <source>
        <dbReference type="EMBL" id="KAB7888874.1"/>
    </source>
</evidence>
<evidence type="ECO:0000313" key="4">
    <source>
        <dbReference type="Proteomes" id="UP000461010"/>
    </source>
</evidence>
<dbReference type="InterPro" id="IPR009061">
    <property type="entry name" value="DNA-bd_dom_put_sf"/>
</dbReference>
<sequence length="81" mass="9128">MDSIANIIDEINNINVKYKKYIALNQKQTAEIIGVSSSTLENWRKQGIGIEYIKTGIGTKGRILYPKQKIAEFLLNTIKTA</sequence>
<evidence type="ECO:0000259" key="1">
    <source>
        <dbReference type="Pfam" id="PF12728"/>
    </source>
</evidence>
<gene>
    <name evidence="2" type="ORF">GBG18_12220</name>
    <name evidence="3" type="ORF">GBG19_05350</name>
</gene>
<dbReference type="AlphaFoldDB" id="A0A6L4WTW9"/>
<dbReference type="InterPro" id="IPR036388">
    <property type="entry name" value="WH-like_DNA-bd_sf"/>
</dbReference>
<comment type="caution">
    <text evidence="3">The sequence shown here is derived from an EMBL/GenBank/DDBJ whole genome shotgun (WGS) entry which is preliminary data.</text>
</comment>
<evidence type="ECO:0000313" key="3">
    <source>
        <dbReference type="EMBL" id="KAB7889635.1"/>
    </source>
</evidence>
<evidence type="ECO:0000313" key="5">
    <source>
        <dbReference type="Proteomes" id="UP000472839"/>
    </source>
</evidence>
<dbReference type="EMBL" id="WFKK01000011">
    <property type="protein sequence ID" value="KAB7889635.1"/>
    <property type="molecule type" value="Genomic_DNA"/>
</dbReference>
<protein>
    <submittedName>
        <fullName evidence="3">Helix-turn-helix domain-containing protein</fullName>
    </submittedName>
</protein>
<accession>A0A6L4WTW9</accession>
<proteinExistence type="predicted"/>
<dbReference type="RefSeq" id="WP_152191452.1">
    <property type="nucleotide sequence ID" value="NZ_WFKJ01000043.1"/>
</dbReference>
<keyword evidence="4" id="KW-1185">Reference proteome</keyword>
<reference evidence="4 5" key="1">
    <citation type="submission" date="2019-10" db="EMBL/GenBank/DDBJ databases">
        <title>Poseidonibacter ostreae sp. nov., isolated from the gut of the Ostrea denselamellosa.</title>
        <authorList>
            <person name="Choi A."/>
        </authorList>
    </citation>
    <scope>NUCLEOTIDE SEQUENCE [LARGE SCALE GENOMIC DNA]</scope>
    <source>
        <strain evidence="3 5">SJOD-M-33</strain>
        <strain evidence="2 4">SJOD-M-5</strain>
    </source>
</reference>
<dbReference type="Proteomes" id="UP000461010">
    <property type="component" value="Unassembled WGS sequence"/>
</dbReference>
<dbReference type="EMBL" id="WFKJ01000043">
    <property type="protein sequence ID" value="KAB7888874.1"/>
    <property type="molecule type" value="Genomic_DNA"/>
</dbReference>
<dbReference type="Gene3D" id="1.10.10.10">
    <property type="entry name" value="Winged helix-like DNA-binding domain superfamily/Winged helix DNA-binding domain"/>
    <property type="match status" value="1"/>
</dbReference>